<keyword evidence="3" id="KW-1185">Reference proteome</keyword>
<name>A0A165YEW4_9AGAM</name>
<feature type="transmembrane region" description="Helical" evidence="1">
    <location>
        <begin position="321"/>
        <end position="343"/>
    </location>
</feature>
<evidence type="ECO:0000256" key="1">
    <source>
        <dbReference type="SAM" id="Phobius"/>
    </source>
</evidence>
<gene>
    <name evidence="2" type="ORF">FIBSPDRAFT_839390</name>
</gene>
<feature type="transmembrane region" description="Helical" evidence="1">
    <location>
        <begin position="78"/>
        <end position="96"/>
    </location>
</feature>
<dbReference type="AlphaFoldDB" id="A0A165YEW4"/>
<keyword evidence="1" id="KW-0472">Membrane</keyword>
<dbReference type="OrthoDB" id="9451547at2759"/>
<feature type="transmembrane region" description="Helical" evidence="1">
    <location>
        <begin position="355"/>
        <end position="378"/>
    </location>
</feature>
<reference evidence="2 3" key="1">
    <citation type="journal article" date="2016" name="Mol. Biol. Evol.">
        <title>Comparative Genomics of Early-Diverging Mushroom-Forming Fungi Provides Insights into the Origins of Lignocellulose Decay Capabilities.</title>
        <authorList>
            <person name="Nagy L.G."/>
            <person name="Riley R."/>
            <person name="Tritt A."/>
            <person name="Adam C."/>
            <person name="Daum C."/>
            <person name="Floudas D."/>
            <person name="Sun H."/>
            <person name="Yadav J.S."/>
            <person name="Pangilinan J."/>
            <person name="Larsson K.H."/>
            <person name="Matsuura K."/>
            <person name="Barry K."/>
            <person name="Labutti K."/>
            <person name="Kuo R."/>
            <person name="Ohm R.A."/>
            <person name="Bhattacharya S.S."/>
            <person name="Shirouzu T."/>
            <person name="Yoshinaga Y."/>
            <person name="Martin F.M."/>
            <person name="Grigoriev I.V."/>
            <person name="Hibbett D.S."/>
        </authorList>
    </citation>
    <scope>NUCLEOTIDE SEQUENCE [LARGE SCALE GENOMIC DNA]</scope>
    <source>
        <strain evidence="2 3">CBS 109695</strain>
    </source>
</reference>
<dbReference type="Proteomes" id="UP000076532">
    <property type="component" value="Unassembled WGS sequence"/>
</dbReference>
<protein>
    <submittedName>
        <fullName evidence="2">Uncharacterized protein</fullName>
    </submittedName>
</protein>
<feature type="transmembrane region" description="Helical" evidence="1">
    <location>
        <begin position="38"/>
        <end position="58"/>
    </location>
</feature>
<organism evidence="2 3">
    <name type="scientific">Athelia psychrophila</name>
    <dbReference type="NCBI Taxonomy" id="1759441"/>
    <lineage>
        <taxon>Eukaryota</taxon>
        <taxon>Fungi</taxon>
        <taxon>Dikarya</taxon>
        <taxon>Basidiomycota</taxon>
        <taxon>Agaricomycotina</taxon>
        <taxon>Agaricomycetes</taxon>
        <taxon>Agaricomycetidae</taxon>
        <taxon>Atheliales</taxon>
        <taxon>Atheliaceae</taxon>
        <taxon>Athelia</taxon>
    </lineage>
</organism>
<keyword evidence="1" id="KW-1133">Transmembrane helix</keyword>
<dbReference type="STRING" id="436010.A0A165YEW4"/>
<sequence length="435" mass="48554">MSFVLVWLASGASALPLSPTEVTGILDYERSDISASRTMPGIVWSCLSTILACIWVAVHPDVPALKPKYTLQTVVRRVAIAACALLVPEYIVVWAVRQWLVANRIVCDLNETKKAVAHEEKQAAEREEEAERRVRVRDSAFVPGQNLNTQYHVSEGMRPAREADEEHDFSREDLGELIKMKGFKLPDMAEINDKSKGDPFSKTFAILQTVWFVLQCVARRLQSLPITELELATLAYTAITVVLYTVWWLKPLNILVPFRVTCDPPLRTPLSSRPPSIRNTGWLAPVKTITYAVAGIQDDDVDLRGEEQVPAFYAGKPDSHIVFLANFITLLITLVFGAVHCIAWSSAFPSHTEQLLWRISSATIVIVPFILIILVGLLTLRSRLLSMVAIVGTMLGVPCYIVARIILLVLPLTTLRSLPLTAYQTVHWLTFLPHV</sequence>
<accession>A0A165YEW4</accession>
<evidence type="ECO:0000313" key="3">
    <source>
        <dbReference type="Proteomes" id="UP000076532"/>
    </source>
</evidence>
<feature type="transmembrane region" description="Helical" evidence="1">
    <location>
        <begin position="384"/>
        <end position="410"/>
    </location>
</feature>
<dbReference type="PANTHER" id="PTHR35043">
    <property type="entry name" value="TRANSCRIPTION FACTOR DOMAIN-CONTAINING PROTEIN"/>
    <property type="match status" value="1"/>
</dbReference>
<dbReference type="EMBL" id="KV417699">
    <property type="protein sequence ID" value="KZP09488.1"/>
    <property type="molecule type" value="Genomic_DNA"/>
</dbReference>
<proteinExistence type="predicted"/>
<dbReference type="PANTHER" id="PTHR35043:SF7">
    <property type="entry name" value="TRANSCRIPTION FACTOR DOMAIN-CONTAINING PROTEIN"/>
    <property type="match status" value="1"/>
</dbReference>
<evidence type="ECO:0000313" key="2">
    <source>
        <dbReference type="EMBL" id="KZP09488.1"/>
    </source>
</evidence>
<keyword evidence="1" id="KW-0812">Transmembrane</keyword>